<comment type="caution">
    <text evidence="12">The sequence shown here is derived from an EMBL/GenBank/DDBJ whole genome shotgun (WGS) entry which is preliminary data.</text>
</comment>
<dbReference type="NCBIfam" id="TIGR03594">
    <property type="entry name" value="GTPase_EngA"/>
    <property type="match status" value="1"/>
</dbReference>
<evidence type="ECO:0000256" key="6">
    <source>
        <dbReference type="ARBA" id="ARBA00023134"/>
    </source>
</evidence>
<evidence type="ECO:0000256" key="3">
    <source>
        <dbReference type="ARBA" id="ARBA00022517"/>
    </source>
</evidence>
<proteinExistence type="inferred from homology"/>
<dbReference type="SUPFAM" id="SSF52540">
    <property type="entry name" value="P-loop containing nucleoside triphosphate hydrolases"/>
    <property type="match status" value="2"/>
</dbReference>
<keyword evidence="13" id="KW-1185">Reference proteome</keyword>
<evidence type="ECO:0000256" key="7">
    <source>
        <dbReference type="ARBA" id="ARBA00032345"/>
    </source>
</evidence>
<evidence type="ECO:0000256" key="1">
    <source>
        <dbReference type="ARBA" id="ARBA00008279"/>
    </source>
</evidence>
<dbReference type="InterPro" id="IPR032859">
    <property type="entry name" value="KH_dom-like"/>
</dbReference>
<dbReference type="Pfam" id="PF14714">
    <property type="entry name" value="KH_dom-like"/>
    <property type="match status" value="1"/>
</dbReference>
<dbReference type="NCBIfam" id="TIGR00231">
    <property type="entry name" value="small_GTP"/>
    <property type="match status" value="1"/>
</dbReference>
<gene>
    <name evidence="8" type="primary">der</name>
    <name evidence="12" type="ORF">Cyrtocomes_00281</name>
</gene>
<evidence type="ECO:0000259" key="11">
    <source>
        <dbReference type="Pfam" id="PF14714"/>
    </source>
</evidence>
<dbReference type="PRINTS" id="PR00326">
    <property type="entry name" value="GTP1OBG"/>
</dbReference>
<feature type="domain" description="G" evidence="10">
    <location>
        <begin position="180"/>
        <end position="298"/>
    </location>
</feature>
<dbReference type="InterPro" id="IPR016484">
    <property type="entry name" value="GTPase_Der"/>
</dbReference>
<dbReference type="Proteomes" id="UP001293791">
    <property type="component" value="Unassembled WGS sequence"/>
</dbReference>
<dbReference type="Gene3D" id="3.40.50.300">
    <property type="entry name" value="P-loop containing nucleotide triphosphate hydrolases"/>
    <property type="match status" value="2"/>
</dbReference>
<feature type="domain" description="G" evidence="10">
    <location>
        <begin position="4"/>
        <end position="121"/>
    </location>
</feature>
<keyword evidence="4 9" id="KW-0677">Repeat</keyword>
<evidence type="ECO:0000256" key="8">
    <source>
        <dbReference type="HAMAP-Rule" id="MF_00195"/>
    </source>
</evidence>
<comment type="similarity">
    <text evidence="1 8 9">Belongs to the TRAFAC class TrmE-Era-EngA-EngB-Septin-like GTPase superfamily. EngA (Der) GTPase family.</text>
</comment>
<dbReference type="PANTHER" id="PTHR43834">
    <property type="entry name" value="GTPASE DER"/>
    <property type="match status" value="1"/>
</dbReference>
<evidence type="ECO:0000256" key="2">
    <source>
        <dbReference type="ARBA" id="ARBA00020953"/>
    </source>
</evidence>
<dbReference type="Gene3D" id="3.30.300.20">
    <property type="match status" value="1"/>
</dbReference>
<evidence type="ECO:0000256" key="9">
    <source>
        <dbReference type="RuleBase" id="RU004481"/>
    </source>
</evidence>
<evidence type="ECO:0000313" key="12">
    <source>
        <dbReference type="EMBL" id="MDZ5761921.1"/>
    </source>
</evidence>
<accession>A0ABU5L721</accession>
<sequence length="448" mass="50295">MYSILLFGATSVGKSRIYARLSSSAPRVVSSCLNTTRDYEEFVVWKNPNGEDVALVDAAGIGDGLSEAGCAAIDMSFALLKKADLVLFVLDGKNAELTVLDYDNASKVRKFAKKTLLVINKCESKINLEAHKLLSLGFGEPIYISAEHNIGFLSLKSKIEERFGFELEERNTKNKKLLKFSILGRPNAGKSTLFNKIVGFERSITSQEQGTTRDVVSYEITYKDNKLILLDTAGLRKTYKRVVDEVENSSANIALASIRISNICMIIIDGFEGINQQDFYIIRKVIEAKKGIVIVVNKCDLIDAKAKEEIEWIIRNKVREISFLPILFISSKNENKFDFLMGEALRIFEEMNRKIGTSTLNKWLSSATSKHKPAAVSNHKFPMKAKYIVQVDGDIPSFKLFVNNKNLVDKNYIKYLSNSLREYFKIASSPVDIIILSSGNPYSDVNRK</sequence>
<feature type="binding site" evidence="8">
    <location>
        <begin position="297"/>
        <end position="300"/>
    </location>
    <ligand>
        <name>GTP</name>
        <dbReference type="ChEBI" id="CHEBI:37565"/>
        <label>2</label>
    </ligand>
</feature>
<dbReference type="Pfam" id="PF01926">
    <property type="entry name" value="MMR_HSR1"/>
    <property type="match status" value="2"/>
</dbReference>
<feature type="binding site" evidence="8">
    <location>
        <begin position="231"/>
        <end position="235"/>
    </location>
    <ligand>
        <name>GTP</name>
        <dbReference type="ChEBI" id="CHEBI:37565"/>
        <label>2</label>
    </ligand>
</feature>
<reference evidence="12 13" key="1">
    <citation type="submission" date="2023-02" db="EMBL/GenBank/DDBJ databases">
        <title>Host association and intracellularity evolved multiple times independently in the Rickettsiales.</title>
        <authorList>
            <person name="Castelli M."/>
            <person name="Nardi T."/>
            <person name="Gammuto L."/>
            <person name="Bellinzona G."/>
            <person name="Sabaneyeva E."/>
            <person name="Potekhin A."/>
            <person name="Serra V."/>
            <person name="Petroni G."/>
            <person name="Sassera D."/>
        </authorList>
    </citation>
    <scope>NUCLEOTIDE SEQUENCE [LARGE SCALE GENOMIC DNA]</scope>
    <source>
        <strain evidence="12 13">BOD18</strain>
    </source>
</reference>
<dbReference type="HAMAP" id="MF_00195">
    <property type="entry name" value="GTPase_Der"/>
    <property type="match status" value="1"/>
</dbReference>
<dbReference type="InterPro" id="IPR015946">
    <property type="entry name" value="KH_dom-like_a/b"/>
</dbReference>
<dbReference type="InterPro" id="IPR006073">
    <property type="entry name" value="GTP-bd"/>
</dbReference>
<evidence type="ECO:0000256" key="4">
    <source>
        <dbReference type="ARBA" id="ARBA00022737"/>
    </source>
</evidence>
<feature type="domain" description="GTPase Der C-terminal KH-domain-like" evidence="11">
    <location>
        <begin position="354"/>
        <end position="434"/>
    </location>
</feature>
<dbReference type="PIRSF" id="PIRSF006485">
    <property type="entry name" value="GTP-binding_EngA"/>
    <property type="match status" value="1"/>
</dbReference>
<dbReference type="PANTHER" id="PTHR43834:SF6">
    <property type="entry name" value="GTPASE DER"/>
    <property type="match status" value="1"/>
</dbReference>
<dbReference type="InterPro" id="IPR027417">
    <property type="entry name" value="P-loop_NTPase"/>
</dbReference>
<keyword evidence="5 8" id="KW-0547">Nucleotide-binding</keyword>
<evidence type="ECO:0000313" key="13">
    <source>
        <dbReference type="Proteomes" id="UP001293791"/>
    </source>
</evidence>
<dbReference type="RefSeq" id="WP_322497420.1">
    <property type="nucleotide sequence ID" value="NZ_JARGYT010000010.1"/>
</dbReference>
<feature type="binding site" evidence="8">
    <location>
        <begin position="184"/>
        <end position="191"/>
    </location>
    <ligand>
        <name>GTP</name>
        <dbReference type="ChEBI" id="CHEBI:37565"/>
        <label>2</label>
    </ligand>
</feature>
<keyword evidence="6 8" id="KW-0342">GTP-binding</keyword>
<evidence type="ECO:0000259" key="10">
    <source>
        <dbReference type="Pfam" id="PF01926"/>
    </source>
</evidence>
<organism evidence="12 13">
    <name type="scientific">Candidatus Cyrtobacter comes</name>
    <dbReference type="NCBI Taxonomy" id="675776"/>
    <lineage>
        <taxon>Bacteria</taxon>
        <taxon>Pseudomonadati</taxon>
        <taxon>Pseudomonadota</taxon>
        <taxon>Alphaproteobacteria</taxon>
        <taxon>Rickettsiales</taxon>
        <taxon>Candidatus Midichloriaceae</taxon>
        <taxon>Candidatus Cyrtobacter</taxon>
    </lineage>
</organism>
<dbReference type="EMBL" id="JARGYT010000010">
    <property type="protein sequence ID" value="MDZ5761921.1"/>
    <property type="molecule type" value="Genomic_DNA"/>
</dbReference>
<feature type="binding site" evidence="8">
    <location>
        <begin position="120"/>
        <end position="123"/>
    </location>
    <ligand>
        <name>GTP</name>
        <dbReference type="ChEBI" id="CHEBI:37565"/>
        <label>1</label>
    </ligand>
</feature>
<evidence type="ECO:0000256" key="5">
    <source>
        <dbReference type="ARBA" id="ARBA00022741"/>
    </source>
</evidence>
<protein>
    <recommendedName>
        <fullName evidence="2 8">GTPase Der</fullName>
    </recommendedName>
    <alternativeName>
        <fullName evidence="7 8">GTP-binding protein EngA</fullName>
    </alternativeName>
</protein>
<comment type="caution">
    <text evidence="8">Lacks conserved residue(s) required for the propagation of feature annotation.</text>
</comment>
<keyword evidence="3 8" id="KW-0690">Ribosome biogenesis</keyword>
<dbReference type="InterPro" id="IPR005225">
    <property type="entry name" value="Small_GTP-bd"/>
</dbReference>
<comment type="subunit">
    <text evidence="8">Associates with the 50S ribosomal subunit.</text>
</comment>
<comment type="function">
    <text evidence="8 9">GTPase that plays an essential role in the late steps of ribosome biogenesis.</text>
</comment>
<name>A0ABU5L721_9RICK</name>